<keyword evidence="3" id="KW-1003">Cell membrane</keyword>
<dbReference type="PROSITE" id="PS51104">
    <property type="entry name" value="PTS_EIIC_TYPE_2"/>
    <property type="match status" value="1"/>
</dbReference>
<dbReference type="Proteomes" id="UP000604383">
    <property type="component" value="Unassembled WGS sequence"/>
</dbReference>
<dbReference type="InterPro" id="IPR003352">
    <property type="entry name" value="PTS_EIIC"/>
</dbReference>
<comment type="subcellular location">
    <subcellularLocation>
        <location evidence="1">Cell inner membrane</location>
        <topology evidence="1">Multi-pass membrane protein</topology>
    </subcellularLocation>
</comment>
<feature type="transmembrane region" description="Helical" evidence="9">
    <location>
        <begin position="20"/>
        <end position="37"/>
    </location>
</feature>
<sequence>MFKNLGKDLVKAFNTGVSYFLPAVVIGGVFLAFALATGEAGSDGMKVTNGFMQNINTIGSAGMAMMIPMLAGYIAYSLAGKPALAPGMIVGYIANNPVGENNVSTGFLGAMIMGILVGYVCKWIKSWKVGPTIKSIMPVLIIPIVSALICCLAYLYILVGPLGALMKALTGMLSGMQGGSAILLGIVIGVMTAFDMGGPINKTASAFTMALMAEGLYGPNGAFRVAVAIPPLGLALSTFISRRKYDNAEKQLGVTSAFMGLIGITEGAIPFAVKDIKHVLPAIMGGSAVGAGLAMMHAIECYVPHGGMIVVAATNKPLLYTLDMAIGVVVTALLLMLLKPNLENKDKKTEKLSVTEDNKASVK</sequence>
<dbReference type="EMBL" id="WWTN01000004">
    <property type="protein sequence ID" value="MZH54817.1"/>
    <property type="molecule type" value="Genomic_DNA"/>
</dbReference>
<protein>
    <submittedName>
        <fullName evidence="11">PTS fructose transporter subunit IIA</fullName>
    </submittedName>
    <submittedName>
        <fullName evidence="12">PTS fructose transporter subunit IIC</fullName>
    </submittedName>
    <submittedName>
        <fullName evidence="13">PTS transporter subunit EIIC</fullName>
    </submittedName>
</protein>
<feature type="transmembrane region" description="Helical" evidence="9">
    <location>
        <begin position="179"/>
        <end position="200"/>
    </location>
</feature>
<feature type="transmembrane region" description="Helical" evidence="9">
    <location>
        <begin position="319"/>
        <end position="338"/>
    </location>
</feature>
<keyword evidence="7 9" id="KW-1133">Transmembrane helix</keyword>
<dbReference type="EMBL" id="JAKTMA010000029">
    <property type="protein sequence ID" value="MCR0234185.1"/>
    <property type="molecule type" value="Genomic_DNA"/>
</dbReference>
<evidence type="ECO:0000256" key="2">
    <source>
        <dbReference type="ARBA" id="ARBA00022448"/>
    </source>
</evidence>
<organism evidence="11 14">
    <name type="scientific">Clostridium innocuum</name>
    <dbReference type="NCBI Taxonomy" id="1522"/>
    <lineage>
        <taxon>Bacteria</taxon>
        <taxon>Bacillati</taxon>
        <taxon>Bacillota</taxon>
        <taxon>Clostridia</taxon>
        <taxon>Eubacteriales</taxon>
        <taxon>Clostridiaceae</taxon>
        <taxon>Clostridium</taxon>
    </lineage>
</organism>
<keyword evidence="8 9" id="KW-0472">Membrane</keyword>
<dbReference type="Proteomes" id="UP001203972">
    <property type="component" value="Unassembled WGS sequence"/>
</dbReference>
<dbReference type="GO" id="GO:0005351">
    <property type="term" value="F:carbohydrate:proton symporter activity"/>
    <property type="evidence" value="ECO:0007669"/>
    <property type="project" value="InterPro"/>
</dbReference>
<keyword evidence="4" id="KW-0762">Sugar transport</keyword>
<dbReference type="GO" id="GO:0090563">
    <property type="term" value="F:protein-phosphocysteine-sugar phosphotransferase activity"/>
    <property type="evidence" value="ECO:0007669"/>
    <property type="project" value="TreeGrafter"/>
</dbReference>
<name>A0A099IBG6_CLOIN</name>
<evidence type="ECO:0000256" key="5">
    <source>
        <dbReference type="ARBA" id="ARBA00022683"/>
    </source>
</evidence>
<dbReference type="GO" id="GO:0008982">
    <property type="term" value="F:protein-N(PI)-phosphohistidine-sugar phosphotransferase activity"/>
    <property type="evidence" value="ECO:0007669"/>
    <property type="project" value="InterPro"/>
</dbReference>
<dbReference type="PANTHER" id="PTHR30505:SF0">
    <property type="entry name" value="FRUCTOSE-LIKE PTS SYSTEM EIIBC COMPONENT-RELATED"/>
    <property type="match status" value="1"/>
</dbReference>
<reference evidence="12" key="3">
    <citation type="journal article" date="2022" name="Clin. Infect. Dis.">
        <title>Association between Clostridium innocuum and antibiotic-associated diarrhea in adults and children: A cross-sectional study and comparative genomics analysis.</title>
        <authorList>
            <person name="Cherny K.E."/>
            <person name="Muscat E.B."/>
            <person name="Balaji A."/>
            <person name="Mukherjee J."/>
            <person name="Ozer E.A."/>
            <person name="Angarone M.P."/>
            <person name="Hauser A.R."/>
            <person name="Sichel J.S."/>
            <person name="Amponsah E."/>
            <person name="Kociolek L.K."/>
        </authorList>
    </citation>
    <scope>NUCLEOTIDE SEQUENCE</scope>
    <source>
        <strain evidence="12">NU1-AC-029v</strain>
    </source>
</reference>
<dbReference type="InterPro" id="IPR006327">
    <property type="entry name" value="PTS_IIC_fruc"/>
</dbReference>
<feature type="transmembrane region" description="Helical" evidence="9">
    <location>
        <begin position="58"/>
        <end position="79"/>
    </location>
</feature>
<reference evidence="13" key="2">
    <citation type="journal article" date="2019" name="Nat. Med.">
        <title>A library of human gut bacterial isolates paired with longitudinal multiomics data enables mechanistic microbiome research.</title>
        <authorList>
            <person name="Poyet M."/>
            <person name="Groussin M."/>
            <person name="Gibbons S.M."/>
            <person name="Avila-Pacheco J."/>
            <person name="Jiang X."/>
            <person name="Kearney S.M."/>
            <person name="Perrotta A.R."/>
            <person name="Berdy B."/>
            <person name="Zhao S."/>
            <person name="Lieberman T.D."/>
            <person name="Swanson P.K."/>
            <person name="Smith M."/>
            <person name="Roesemann S."/>
            <person name="Alexander J.E."/>
            <person name="Rich S.A."/>
            <person name="Livny J."/>
            <person name="Vlamakis H."/>
            <person name="Clish C."/>
            <person name="Bullock K."/>
            <person name="Deik A."/>
            <person name="Scott J."/>
            <person name="Pierce K.A."/>
            <person name="Xavier R.J."/>
            <person name="Alm E.J."/>
        </authorList>
    </citation>
    <scope>NUCLEOTIDE SEQUENCE</scope>
    <source>
        <strain evidence="13">BIOML-A12</strain>
    </source>
</reference>
<dbReference type="InterPro" id="IPR050864">
    <property type="entry name" value="Bacterial_PTS_Sugar_Transport"/>
</dbReference>
<dbReference type="GO" id="GO:0005886">
    <property type="term" value="C:plasma membrane"/>
    <property type="evidence" value="ECO:0007669"/>
    <property type="project" value="UniProtKB-SubCell"/>
</dbReference>
<keyword evidence="6 9" id="KW-0812">Transmembrane</keyword>
<feature type="transmembrane region" description="Helical" evidence="9">
    <location>
        <begin position="279"/>
        <end position="299"/>
    </location>
</feature>
<keyword evidence="5" id="KW-0598">Phosphotransferase system</keyword>
<gene>
    <name evidence="11" type="ORF">CIAN88_02640</name>
    <name evidence="13" type="ORF">GT664_03355</name>
    <name evidence="12" type="ORF">MKC95_15540</name>
</gene>
<keyword evidence="2" id="KW-0813">Transport</keyword>
<feature type="transmembrane region" description="Helical" evidence="9">
    <location>
        <begin position="136"/>
        <end position="159"/>
    </location>
</feature>
<evidence type="ECO:0000256" key="4">
    <source>
        <dbReference type="ARBA" id="ARBA00022597"/>
    </source>
</evidence>
<dbReference type="InterPro" id="IPR013014">
    <property type="entry name" value="PTS_EIIC_2"/>
</dbReference>
<dbReference type="GO" id="GO:0009401">
    <property type="term" value="P:phosphoenolpyruvate-dependent sugar phosphotransferase system"/>
    <property type="evidence" value="ECO:0007669"/>
    <property type="project" value="UniProtKB-KW"/>
</dbReference>
<evidence type="ECO:0000256" key="8">
    <source>
        <dbReference type="ARBA" id="ARBA00023136"/>
    </source>
</evidence>
<evidence type="ECO:0000259" key="10">
    <source>
        <dbReference type="PROSITE" id="PS51104"/>
    </source>
</evidence>
<evidence type="ECO:0000313" key="13">
    <source>
        <dbReference type="EMBL" id="MZH54817.1"/>
    </source>
</evidence>
<evidence type="ECO:0000256" key="7">
    <source>
        <dbReference type="ARBA" id="ARBA00022989"/>
    </source>
</evidence>
<accession>A0A099IBG6</accession>
<feature type="transmembrane region" description="Helical" evidence="9">
    <location>
        <begin position="252"/>
        <end position="272"/>
    </location>
</feature>
<proteinExistence type="predicted"/>
<evidence type="ECO:0000313" key="12">
    <source>
        <dbReference type="EMBL" id="MCR0234185.1"/>
    </source>
</evidence>
<evidence type="ECO:0000313" key="11">
    <source>
        <dbReference type="EMBL" id="KGJ54542.1"/>
    </source>
</evidence>
<dbReference type="Proteomes" id="UP000030008">
    <property type="component" value="Unassembled WGS sequence"/>
</dbReference>
<evidence type="ECO:0000313" key="14">
    <source>
        <dbReference type="Proteomes" id="UP000030008"/>
    </source>
</evidence>
<feature type="domain" description="PTS EIIC type-2" evidence="10">
    <location>
        <begin position="9"/>
        <end position="348"/>
    </location>
</feature>
<feature type="transmembrane region" description="Helical" evidence="9">
    <location>
        <begin position="221"/>
        <end position="240"/>
    </location>
</feature>
<dbReference type="AlphaFoldDB" id="A0A099IBG6"/>
<evidence type="ECO:0000256" key="3">
    <source>
        <dbReference type="ARBA" id="ARBA00022475"/>
    </source>
</evidence>
<dbReference type="PANTHER" id="PTHR30505">
    <property type="entry name" value="FRUCTOSE-LIKE PERMEASE"/>
    <property type="match status" value="1"/>
</dbReference>
<dbReference type="EMBL" id="JQIF01000014">
    <property type="protein sequence ID" value="KGJ54542.1"/>
    <property type="molecule type" value="Genomic_DNA"/>
</dbReference>
<comment type="caution">
    <text evidence="11">The sequence shown here is derived from an EMBL/GenBank/DDBJ whole genome shotgun (WGS) entry which is preliminary data.</text>
</comment>
<evidence type="ECO:0000256" key="6">
    <source>
        <dbReference type="ARBA" id="ARBA00022692"/>
    </source>
</evidence>
<dbReference type="Pfam" id="PF02378">
    <property type="entry name" value="PTS_EIIC"/>
    <property type="match status" value="1"/>
</dbReference>
<evidence type="ECO:0000256" key="9">
    <source>
        <dbReference type="SAM" id="Phobius"/>
    </source>
</evidence>
<evidence type="ECO:0000256" key="1">
    <source>
        <dbReference type="ARBA" id="ARBA00004429"/>
    </source>
</evidence>
<dbReference type="NCBIfam" id="TIGR01427">
    <property type="entry name" value="PTS_IIC_fructo"/>
    <property type="match status" value="1"/>
</dbReference>
<feature type="transmembrane region" description="Helical" evidence="9">
    <location>
        <begin position="106"/>
        <end position="124"/>
    </location>
</feature>
<reference evidence="11 14" key="1">
    <citation type="submission" date="2014-08" db="EMBL/GenBank/DDBJ databases">
        <title>Clostridium innocuum, an unnegligible vancomycin-resistant pathogen causing extra-intestinal infections.</title>
        <authorList>
            <person name="Feng Y."/>
            <person name="Chiu C.-H."/>
        </authorList>
    </citation>
    <scope>NUCLEOTIDE SEQUENCE [LARGE SCALE GENOMIC DNA]</scope>
    <source>
        <strain evidence="11 14">AN88</strain>
    </source>
</reference>
<dbReference type="RefSeq" id="WP_008818205.1">
    <property type="nucleotide sequence ID" value="NZ_AP025565.1"/>
</dbReference>